<evidence type="ECO:0000256" key="9">
    <source>
        <dbReference type="ARBA" id="ARBA00068695"/>
    </source>
</evidence>
<reference evidence="14 15" key="1">
    <citation type="submission" date="2019-11" db="EMBL/GenBank/DDBJ databases">
        <title>Whole genome shotgun sequencing (WGS) data from Adlercreutzia equolifaciens ResAG-91, Eggerthella lenta MRI-F36, MRI-F37, MRI-F40, ResAG-49, ResAG-88, ResAG-121, ResAG-145, and Gordonibacter sp. ResAG-5, ResAG-26, ResAG-43, ResAG-50, ResAG-59.</title>
        <authorList>
            <person name="Stoll D.A."/>
            <person name="Danylec N."/>
            <person name="Franz C.M.A.P."/>
            <person name="Huch M."/>
        </authorList>
    </citation>
    <scope>NUCLEOTIDE SEQUENCE [LARGE SCALE GENOMIC DNA]</scope>
    <source>
        <strain evidence="14 15">ResAG-59</strain>
    </source>
</reference>
<dbReference type="SUPFAM" id="SSF56801">
    <property type="entry name" value="Acetyl-CoA synthetase-like"/>
    <property type="match status" value="1"/>
</dbReference>
<accession>A0A6N8IHB7</accession>
<dbReference type="Gene3D" id="3.40.50.12780">
    <property type="entry name" value="N-terminal domain of ligase-like"/>
    <property type="match status" value="1"/>
</dbReference>
<keyword evidence="5 11" id="KW-0547">Nucleotide-binding</keyword>
<evidence type="ECO:0000256" key="4">
    <source>
        <dbReference type="ARBA" id="ARBA00022598"/>
    </source>
</evidence>
<evidence type="ECO:0000256" key="2">
    <source>
        <dbReference type="ARBA" id="ARBA00022450"/>
    </source>
</evidence>
<evidence type="ECO:0000256" key="1">
    <source>
        <dbReference type="ARBA" id="ARBA00011245"/>
    </source>
</evidence>
<dbReference type="GeneID" id="97354119"/>
<feature type="domain" description="AMP-dependent synthetase/ligase" evidence="12">
    <location>
        <begin position="77"/>
        <end position="286"/>
    </location>
</feature>
<dbReference type="GO" id="GO:0000166">
    <property type="term" value="F:nucleotide binding"/>
    <property type="evidence" value="ECO:0007669"/>
    <property type="project" value="UniProtKB-KW"/>
</dbReference>
<comment type="caution">
    <text evidence="14">The sequence shown here is derived from an EMBL/GenBank/DDBJ whole genome shotgun (WGS) entry which is preliminary data.</text>
</comment>
<proteinExistence type="inferred from homology"/>
<dbReference type="InterPro" id="IPR042099">
    <property type="entry name" value="ANL_N_sf"/>
</dbReference>
<gene>
    <name evidence="14" type="ORF">GO738_04575</name>
</gene>
<comment type="similarity">
    <text evidence="7 11">Belongs to the phenylacetyl-CoA ligase family.</text>
</comment>
<keyword evidence="4 11" id="KW-0436">Ligase</keyword>
<sequence length="434" mass="48057">MYYQPDIETMPREQLRELQLERMKQSVRHAYDNVAFYQQSFNEAGVAPDDLQTLEDLERLPFVVKQDMRDAYPFGLFAVPQKDVARIHASSGTTGQATVVGHTASDLKNWGDCFARGIAMVGGDENSTIQVSYGYGLFTGGLGAHAGGEAMGCSVIPTSSGNTRRQVQMMKDCGTDILACTPSYALLIADTAIEMGYDPATEFKISGGIFGAEPASDNMREEIASKLGIQYCDVYGLSEIMGPGVAMECAERAGLHVAEDHFYCEILNPETLKPVPDGEWGELVITTLTRECCPLVRYRTRDVTRIISEPCACGRTHRKIDQLRGRTDDMLIIRGVNVFPSQIEQVITGFPEIATHYQIILTTRGPLDHVELQVETVPDFPIDEVRKIEDLKRRLGAELKSNLQVSVEVKIVEPKTIARSEGKAKRVIDQREGK</sequence>
<dbReference type="Pfam" id="PF00501">
    <property type="entry name" value="AMP-binding"/>
    <property type="match status" value="1"/>
</dbReference>
<dbReference type="CDD" id="cd05913">
    <property type="entry name" value="PaaK"/>
    <property type="match status" value="1"/>
</dbReference>
<dbReference type="UniPathway" id="UPA00930"/>
<comment type="pathway">
    <text evidence="6 11">Aromatic compound metabolism; phenylacetate degradation.</text>
</comment>
<dbReference type="InterPro" id="IPR011880">
    <property type="entry name" value="PA_CoA_ligase"/>
</dbReference>
<evidence type="ECO:0000256" key="3">
    <source>
        <dbReference type="ARBA" id="ARBA00022553"/>
    </source>
</evidence>
<dbReference type="EMBL" id="WPOC01000005">
    <property type="protein sequence ID" value="MVN14636.1"/>
    <property type="molecule type" value="Genomic_DNA"/>
</dbReference>
<evidence type="ECO:0000256" key="11">
    <source>
        <dbReference type="PIRNR" id="PIRNR006444"/>
    </source>
</evidence>
<dbReference type="InterPro" id="IPR028154">
    <property type="entry name" value="AMP-dep_Lig_C"/>
</dbReference>
<comment type="function">
    <text evidence="11">Catalyzes the activation of phenylacetic acid (PA) to phenylacetyl-CoA (PA-CoA).</text>
</comment>
<keyword evidence="2" id="KW-0596">Phosphopantetheine</keyword>
<dbReference type="InterPro" id="IPR051414">
    <property type="entry name" value="Adenylate-forming_Reductase"/>
</dbReference>
<evidence type="ECO:0000313" key="15">
    <source>
        <dbReference type="Proteomes" id="UP000468327"/>
    </source>
</evidence>
<feature type="domain" description="AMP-dependent ligase C-terminal" evidence="13">
    <location>
        <begin position="335"/>
        <end position="431"/>
    </location>
</feature>
<dbReference type="GO" id="GO:0010124">
    <property type="term" value="P:phenylacetate catabolic process"/>
    <property type="evidence" value="ECO:0007669"/>
    <property type="project" value="UniProtKB-UniRule"/>
</dbReference>
<dbReference type="AlphaFoldDB" id="A0A6N8IHB7"/>
<comment type="subunit">
    <text evidence="1">Monomer.</text>
</comment>
<keyword evidence="3" id="KW-0597">Phosphoprotein</keyword>
<dbReference type="Pfam" id="PF14535">
    <property type="entry name" value="AMP-binding_C_2"/>
    <property type="match status" value="1"/>
</dbReference>
<organism evidence="14 15">
    <name type="scientific">Gordonibacter urolithinfaciens</name>
    <dbReference type="NCBI Taxonomy" id="1335613"/>
    <lineage>
        <taxon>Bacteria</taxon>
        <taxon>Bacillati</taxon>
        <taxon>Actinomycetota</taxon>
        <taxon>Coriobacteriia</taxon>
        <taxon>Eggerthellales</taxon>
        <taxon>Eggerthellaceae</taxon>
        <taxon>Gordonibacter</taxon>
    </lineage>
</organism>
<evidence type="ECO:0000259" key="12">
    <source>
        <dbReference type="Pfam" id="PF00501"/>
    </source>
</evidence>
<evidence type="ECO:0000256" key="5">
    <source>
        <dbReference type="ARBA" id="ARBA00022741"/>
    </source>
</evidence>
<dbReference type="InterPro" id="IPR000873">
    <property type="entry name" value="AMP-dep_synth/lig_dom"/>
</dbReference>
<protein>
    <recommendedName>
        <fullName evidence="9 11">Phenylacetate-coenzyme A ligase</fullName>
        <ecNumber evidence="8 11">6.2.1.30</ecNumber>
    </recommendedName>
    <alternativeName>
        <fullName evidence="10 11">Phenylacetyl-CoA ligase</fullName>
    </alternativeName>
</protein>
<dbReference type="Gene3D" id="3.30.300.30">
    <property type="match status" value="1"/>
</dbReference>
<comment type="catalytic activity">
    <reaction evidence="11">
        <text>2-phenylacetate + ATP + CoA = phenylacetyl-CoA + AMP + diphosphate</text>
        <dbReference type="Rhea" id="RHEA:20956"/>
        <dbReference type="ChEBI" id="CHEBI:18401"/>
        <dbReference type="ChEBI" id="CHEBI:30616"/>
        <dbReference type="ChEBI" id="CHEBI:33019"/>
        <dbReference type="ChEBI" id="CHEBI:57287"/>
        <dbReference type="ChEBI" id="CHEBI:57390"/>
        <dbReference type="ChEBI" id="CHEBI:456215"/>
        <dbReference type="EC" id="6.2.1.30"/>
    </reaction>
</comment>
<dbReference type="PANTHER" id="PTHR43439">
    <property type="entry name" value="PHENYLACETATE-COENZYME A LIGASE"/>
    <property type="match status" value="1"/>
</dbReference>
<keyword evidence="15" id="KW-1185">Reference proteome</keyword>
<dbReference type="GO" id="GO:0047475">
    <property type="term" value="F:phenylacetate-CoA ligase activity"/>
    <property type="evidence" value="ECO:0007669"/>
    <property type="project" value="UniProtKB-EC"/>
</dbReference>
<evidence type="ECO:0000256" key="8">
    <source>
        <dbReference type="ARBA" id="ARBA00066629"/>
    </source>
</evidence>
<evidence type="ECO:0000313" key="14">
    <source>
        <dbReference type="EMBL" id="MVN14636.1"/>
    </source>
</evidence>
<dbReference type="PANTHER" id="PTHR43439:SF2">
    <property type="entry name" value="ENZYME, PUTATIVE (JCVI)-RELATED"/>
    <property type="match status" value="1"/>
</dbReference>
<dbReference type="PIRSF" id="PIRSF006444">
    <property type="entry name" value="PaaK"/>
    <property type="match status" value="1"/>
</dbReference>
<evidence type="ECO:0000256" key="10">
    <source>
        <dbReference type="ARBA" id="ARBA00075111"/>
    </source>
</evidence>
<evidence type="ECO:0000256" key="6">
    <source>
        <dbReference type="ARBA" id="ARBA00060591"/>
    </source>
</evidence>
<evidence type="ECO:0000256" key="7">
    <source>
        <dbReference type="ARBA" id="ARBA00061566"/>
    </source>
</evidence>
<dbReference type="FunFam" id="3.40.50.12780:FF:000016">
    <property type="entry name" value="Phenylacetate-coenzyme A ligase"/>
    <property type="match status" value="1"/>
</dbReference>
<name>A0A6N8IHB7_9ACTN</name>
<evidence type="ECO:0000259" key="13">
    <source>
        <dbReference type="Pfam" id="PF14535"/>
    </source>
</evidence>
<dbReference type="EC" id="6.2.1.30" evidence="8 11"/>
<dbReference type="Proteomes" id="UP000468327">
    <property type="component" value="Unassembled WGS sequence"/>
</dbReference>
<dbReference type="RefSeq" id="WP_087189806.1">
    <property type="nucleotide sequence ID" value="NZ_BAABZN010000001.1"/>
</dbReference>
<dbReference type="InterPro" id="IPR045851">
    <property type="entry name" value="AMP-bd_C_sf"/>
</dbReference>